<gene>
    <name evidence="1" type="ORF">TIFTF001_022483</name>
</gene>
<dbReference type="AlphaFoldDB" id="A0AA88DFK0"/>
<dbReference type="EMBL" id="BTGU01000046">
    <property type="protein sequence ID" value="GMN53352.1"/>
    <property type="molecule type" value="Genomic_DNA"/>
</dbReference>
<dbReference type="Proteomes" id="UP001187192">
    <property type="component" value="Unassembled WGS sequence"/>
</dbReference>
<protein>
    <submittedName>
        <fullName evidence="1">Uncharacterized protein</fullName>
    </submittedName>
</protein>
<reference evidence="1" key="1">
    <citation type="submission" date="2023-07" db="EMBL/GenBank/DDBJ databases">
        <title>draft genome sequence of fig (Ficus carica).</title>
        <authorList>
            <person name="Takahashi T."/>
            <person name="Nishimura K."/>
        </authorList>
    </citation>
    <scope>NUCLEOTIDE SEQUENCE</scope>
</reference>
<keyword evidence="2" id="KW-1185">Reference proteome</keyword>
<proteinExistence type="predicted"/>
<evidence type="ECO:0000313" key="1">
    <source>
        <dbReference type="EMBL" id="GMN53352.1"/>
    </source>
</evidence>
<name>A0AA88DFK0_FICCA</name>
<organism evidence="1 2">
    <name type="scientific">Ficus carica</name>
    <name type="common">Common fig</name>
    <dbReference type="NCBI Taxonomy" id="3494"/>
    <lineage>
        <taxon>Eukaryota</taxon>
        <taxon>Viridiplantae</taxon>
        <taxon>Streptophyta</taxon>
        <taxon>Embryophyta</taxon>
        <taxon>Tracheophyta</taxon>
        <taxon>Spermatophyta</taxon>
        <taxon>Magnoliopsida</taxon>
        <taxon>eudicotyledons</taxon>
        <taxon>Gunneridae</taxon>
        <taxon>Pentapetalae</taxon>
        <taxon>rosids</taxon>
        <taxon>fabids</taxon>
        <taxon>Rosales</taxon>
        <taxon>Moraceae</taxon>
        <taxon>Ficeae</taxon>
        <taxon>Ficus</taxon>
    </lineage>
</organism>
<evidence type="ECO:0000313" key="2">
    <source>
        <dbReference type="Proteomes" id="UP001187192"/>
    </source>
</evidence>
<sequence>MTKLMCLDRLPGIEFSSPITSLSAMASPTRLSHPPPPSLFGFNSYISYVNTFFREEESSKIHTEKISEKRV</sequence>
<accession>A0AA88DFK0</accession>
<comment type="caution">
    <text evidence="1">The sequence shown here is derived from an EMBL/GenBank/DDBJ whole genome shotgun (WGS) entry which is preliminary data.</text>
</comment>